<protein>
    <recommendedName>
        <fullName evidence="3">Transferase</fullName>
    </recommendedName>
</protein>
<dbReference type="EMBL" id="CP006694">
    <property type="protein sequence ID" value="AIT10955.1"/>
    <property type="molecule type" value="Genomic_DNA"/>
</dbReference>
<organism evidence="1 2">
    <name type="scientific">Leptospira santarosai serovar Shermani str. LT 821</name>
    <dbReference type="NCBI Taxonomy" id="758847"/>
    <lineage>
        <taxon>Bacteria</taxon>
        <taxon>Pseudomonadati</taxon>
        <taxon>Spirochaetota</taxon>
        <taxon>Spirochaetia</taxon>
        <taxon>Leptospirales</taxon>
        <taxon>Leptospiraceae</taxon>
        <taxon>Leptospira</taxon>
    </lineage>
</organism>
<sequence length="613" mass="71546">MMILYIFEQTRKENILSLMPTEFGGGISFSNDEIISQSLNYSYLYETLISSLSTQIAEKFDITFTSAKVISRVGVVPLVHFFMDRLIRLDLMIRLNGKVAIAKSEKEYKRIDSIDSFCKDVAHSDDFNQYLLNLLAKIWDLEIVSFPLKAKSALSKTINGEGFNNHLFDDDYKNRFSRKVGYLLRRTSKYTGKIPATTMVNNETILFQKGLYGFGKFSFLDDKIELSICEKDLTIRNKIFNYVVSESKEDIFLFLKSVGFRFDLLNEKIINIFSDYLSSFFPTSLLESIIINIDRIEKRLKRYKSKTIVSCGISLSNQSAILVATAKKLKRKVIGSQHGGHHGYIKEHIWALEGEYAFCDEFITWGWRRFERIPGNNSSFNTIRLPPPWLCYRVEFWKRVFRNKVRYPKLKEFDFLLFSNKIYPLPVAPSGAHLSINHIENFASTLLELIKKCRDKEIRIFHKPYNHLTFELIPETHRKMLSLGGTYYKIADRLDKGLTPYLVEKAHVILFDQPGTGFLECLACDIPTMVLWTRLFNTETPWAEEIFKKLEKVGIIHRTIDSLVNEIMAFKISPLDWMENPNRKNVIKKFCNEYVWTPKDWAKYWSNFVKELV</sequence>
<proteinExistence type="predicted"/>
<dbReference type="GeneID" id="29738952"/>
<name>A0A097ESS3_9LEPT</name>
<gene>
    <name evidence="1" type="ORF">LSS_22125</name>
</gene>
<evidence type="ECO:0000313" key="2">
    <source>
        <dbReference type="Proteomes" id="UP000035800"/>
    </source>
</evidence>
<evidence type="ECO:0008006" key="3">
    <source>
        <dbReference type="Google" id="ProtNLM"/>
    </source>
</evidence>
<reference evidence="1 2" key="2">
    <citation type="journal article" date="2014" name="Emerg. Microbes Infect.">
        <title>Potential impact on kidney infection: a whole-genome analysis of Leptospira santarosai serovar Shermani.</title>
        <authorList>
            <person name="Chou L.F."/>
            <person name="Chen T.W."/>
            <person name="Ko Y.C."/>
            <person name="Pan M.J."/>
            <person name="Tian Y.C."/>
            <person name="Chiu C.H."/>
            <person name="Tang P."/>
            <person name="Hung C.C."/>
            <person name="Yang C.W."/>
        </authorList>
    </citation>
    <scope>NUCLEOTIDE SEQUENCE</scope>
    <source>
        <strain evidence="1 2">LT 821</strain>
    </source>
</reference>
<dbReference type="RefSeq" id="WP_016551804.1">
    <property type="nucleotide sequence ID" value="NZ_CP006694.1"/>
</dbReference>
<reference evidence="1 2" key="1">
    <citation type="journal article" date="2012" name="Gene">
        <title>Sequence of Leptospira santarosai serovar Shermani genome and prediction of virulence-associated genes.</title>
        <authorList>
            <person name="Chou L.F."/>
            <person name="Chen Y.T."/>
            <person name="Lu C.W."/>
            <person name="Ko Y.C."/>
            <person name="Tang C.Y."/>
            <person name="Pan M.J."/>
            <person name="Tian Y.C."/>
            <person name="Chiu C.H."/>
            <person name="Hung C.C."/>
            <person name="Yang C.W."/>
        </authorList>
    </citation>
    <scope>NUCLEOTIDE SEQUENCE [LARGE SCALE GENOMIC DNA]</scope>
    <source>
        <strain evidence="1">LT 821</strain>
    </source>
</reference>
<dbReference type="STRING" id="758847.LSS_22125"/>
<dbReference type="Proteomes" id="UP000035800">
    <property type="component" value="Chromosome I"/>
</dbReference>
<accession>A0A097ESS3</accession>
<dbReference type="AlphaFoldDB" id="A0A097ESS3"/>
<dbReference type="KEGG" id="lst:LSS_22125"/>
<evidence type="ECO:0000313" key="1">
    <source>
        <dbReference type="EMBL" id="AIT10955.1"/>
    </source>
</evidence>